<sequence>MGSRNAAGRGGGRKSSRLYPQNPHSSRSNPRFKKQKQKKTNRNVDVDGEEPMPSSENTAGQSPASTSEQLGFFLAQYQSANGIHLSSLELDSIRDTCILELSQGTELDVNTLGKQVKAAFGPSWKGVLCEGTLDQGKIDPGSPAIIAITASAIRTIELLRGFRSLTRECHAAKLFSKHIKVEEQVAMLKNRVNIACGTPNRIKKLIDIEALGLSRLSVILLDMHTDVKGYSLFTLPQVRDEFWDLYKNYFHERVVEGNLRICLFGPINIKKEIKGESRVHDE</sequence>
<dbReference type="AlphaFoldDB" id="A0A8B8P2N2"/>
<feature type="compositionally biased region" description="Polar residues" evidence="1">
    <location>
        <begin position="54"/>
        <end position="65"/>
    </location>
</feature>
<dbReference type="Pfam" id="PF14617">
    <property type="entry name" value="CMS1"/>
    <property type="match status" value="1"/>
</dbReference>
<keyword evidence="2" id="KW-1185">Reference proteome</keyword>
<dbReference type="RefSeq" id="XP_030528128.1">
    <property type="nucleotide sequence ID" value="XM_030672268.1"/>
</dbReference>
<dbReference type="PANTHER" id="PTHR24030">
    <property type="entry name" value="PROTEIN CMSS1"/>
    <property type="match status" value="1"/>
</dbReference>
<dbReference type="KEGG" id="rarg:115739265"/>
<dbReference type="PANTHER" id="PTHR24030:SF0">
    <property type="entry name" value="PROTEIN CMSS1"/>
    <property type="match status" value="1"/>
</dbReference>
<dbReference type="GO" id="GO:0030686">
    <property type="term" value="C:90S preribosome"/>
    <property type="evidence" value="ECO:0007669"/>
    <property type="project" value="TreeGrafter"/>
</dbReference>
<evidence type="ECO:0000256" key="1">
    <source>
        <dbReference type="SAM" id="MobiDB-lite"/>
    </source>
</evidence>
<dbReference type="InterPro" id="IPR032704">
    <property type="entry name" value="Cms1"/>
</dbReference>
<evidence type="ECO:0000313" key="2">
    <source>
        <dbReference type="Proteomes" id="UP000827889"/>
    </source>
</evidence>
<evidence type="ECO:0000313" key="3">
    <source>
        <dbReference type="RefSeq" id="XP_030528128.1"/>
    </source>
</evidence>
<proteinExistence type="predicted"/>
<protein>
    <submittedName>
        <fullName evidence="3">Protein CMS1</fullName>
    </submittedName>
</protein>
<feature type="compositionally biased region" description="Polar residues" evidence="1">
    <location>
        <begin position="18"/>
        <end position="29"/>
    </location>
</feature>
<dbReference type="GeneID" id="115739265"/>
<gene>
    <name evidence="3" type="primary">LOC115739265</name>
</gene>
<dbReference type="GO" id="GO:0005634">
    <property type="term" value="C:nucleus"/>
    <property type="evidence" value="ECO:0007669"/>
    <property type="project" value="TreeGrafter"/>
</dbReference>
<dbReference type="Proteomes" id="UP000827889">
    <property type="component" value="Chromosome 10"/>
</dbReference>
<dbReference type="OrthoDB" id="1929311at2759"/>
<reference evidence="3" key="1">
    <citation type="submission" date="2025-08" db="UniProtKB">
        <authorList>
            <consortium name="RefSeq"/>
        </authorList>
    </citation>
    <scope>IDENTIFICATION</scope>
    <source>
        <tissue evidence="3">Leaf</tissue>
    </source>
</reference>
<organism evidence="2 3">
    <name type="scientific">Rhodamnia argentea</name>
    <dbReference type="NCBI Taxonomy" id="178133"/>
    <lineage>
        <taxon>Eukaryota</taxon>
        <taxon>Viridiplantae</taxon>
        <taxon>Streptophyta</taxon>
        <taxon>Embryophyta</taxon>
        <taxon>Tracheophyta</taxon>
        <taxon>Spermatophyta</taxon>
        <taxon>Magnoliopsida</taxon>
        <taxon>eudicotyledons</taxon>
        <taxon>Gunneridae</taxon>
        <taxon>Pentapetalae</taxon>
        <taxon>rosids</taxon>
        <taxon>malvids</taxon>
        <taxon>Myrtales</taxon>
        <taxon>Myrtaceae</taxon>
        <taxon>Myrtoideae</taxon>
        <taxon>Myrteae</taxon>
        <taxon>Australasian group</taxon>
        <taxon>Rhodamnia</taxon>
    </lineage>
</organism>
<feature type="compositionally biased region" description="Basic residues" evidence="1">
    <location>
        <begin position="30"/>
        <end position="41"/>
    </location>
</feature>
<feature type="region of interest" description="Disordered" evidence="1">
    <location>
        <begin position="1"/>
        <end position="65"/>
    </location>
</feature>
<name>A0A8B8P2N2_9MYRT</name>
<accession>A0A8B8P2N2</accession>